<organism evidence="1 2">
    <name type="scientific">Streptomyces iconiensis</name>
    <dbReference type="NCBI Taxonomy" id="1384038"/>
    <lineage>
        <taxon>Bacteria</taxon>
        <taxon>Bacillati</taxon>
        <taxon>Actinomycetota</taxon>
        <taxon>Actinomycetes</taxon>
        <taxon>Kitasatosporales</taxon>
        <taxon>Streptomycetaceae</taxon>
        <taxon>Streptomyces</taxon>
    </lineage>
</organism>
<evidence type="ECO:0000313" key="1">
    <source>
        <dbReference type="EMBL" id="MDJ1133759.1"/>
    </source>
</evidence>
<dbReference type="RefSeq" id="WP_274040427.1">
    <property type="nucleotide sequence ID" value="NZ_JANCPR020000016.1"/>
</dbReference>
<dbReference type="SUPFAM" id="SSF63520">
    <property type="entry name" value="PTS-regulatory domain, PRD"/>
    <property type="match status" value="1"/>
</dbReference>
<sequence length="130" mass="14175">MIHLTERLAETVADSSAPVDAADRADLGELLPLVQYEADQQGLALDDERLLAVAVHCLAFARRVRGGEYLDPLGDELYTEVPADRLAAARHLIDTYCGPRGYTAPDSEVLLLALHFEVARRSGDTCENPT</sequence>
<gene>
    <name evidence="1" type="ORF">NMN56_017645</name>
</gene>
<proteinExistence type="predicted"/>
<evidence type="ECO:0000313" key="2">
    <source>
        <dbReference type="Proteomes" id="UP001214441"/>
    </source>
</evidence>
<keyword evidence="2" id="KW-1185">Reference proteome</keyword>
<accession>A0ABT6ZXF7</accession>
<dbReference type="InterPro" id="IPR036634">
    <property type="entry name" value="PRD_sf"/>
</dbReference>
<name>A0ABT6ZXF7_9ACTN</name>
<reference evidence="1 2" key="1">
    <citation type="submission" date="2023-05" db="EMBL/GenBank/DDBJ databases">
        <title>Streptantibioticus silvisoli sp. nov., acidotolerant actinomycetes 1 from pine litter.</title>
        <authorList>
            <person name="Swiecimska M."/>
            <person name="Golinska P."/>
            <person name="Sangal V."/>
            <person name="Wachnowicz B."/>
            <person name="Goodfellow M."/>
        </authorList>
    </citation>
    <scope>NUCLEOTIDE SEQUENCE [LARGE SCALE GENOMIC DNA]</scope>
    <source>
        <strain evidence="1 2">DSM 42109</strain>
    </source>
</reference>
<comment type="caution">
    <text evidence="1">The sequence shown here is derived from an EMBL/GenBank/DDBJ whole genome shotgun (WGS) entry which is preliminary data.</text>
</comment>
<evidence type="ECO:0008006" key="3">
    <source>
        <dbReference type="Google" id="ProtNLM"/>
    </source>
</evidence>
<dbReference type="EMBL" id="JANCPR020000016">
    <property type="protein sequence ID" value="MDJ1133759.1"/>
    <property type="molecule type" value="Genomic_DNA"/>
</dbReference>
<dbReference type="Gene3D" id="1.10.1790.10">
    <property type="entry name" value="PRD domain"/>
    <property type="match status" value="1"/>
</dbReference>
<dbReference type="Proteomes" id="UP001214441">
    <property type="component" value="Unassembled WGS sequence"/>
</dbReference>
<protein>
    <recommendedName>
        <fullName evidence="3">PRD domain-containing protein</fullName>
    </recommendedName>
</protein>